<dbReference type="AlphaFoldDB" id="A0A9N9DQP7"/>
<evidence type="ECO:0000313" key="2">
    <source>
        <dbReference type="Proteomes" id="UP000789508"/>
    </source>
</evidence>
<name>A0A9N9DQP7_9GLOM</name>
<accession>A0A9N9DQP7</accession>
<dbReference type="EMBL" id="CAJVPS010009238">
    <property type="protein sequence ID" value="CAG8648516.1"/>
    <property type="molecule type" value="Genomic_DNA"/>
</dbReference>
<sequence>MDFELQEARMILSTPSANSFDITRENSKIFIQYCKIKMKKKLEKEAENDGIGNANAIFKSFFLVYRACIAAGLNARKIKLGDASEIFRFASYHWKMLSEQHKKAYEKISLEVKQLYLIRISNTQFKEYNQNMSNLQGHYQVSRYYQDESYHDIIDLTNPFTEHNEI</sequence>
<comment type="caution">
    <text evidence="1">The sequence shown here is derived from an EMBL/GenBank/DDBJ whole genome shotgun (WGS) entry which is preliminary data.</text>
</comment>
<gene>
    <name evidence="1" type="ORF">ALEPTO_LOCUS9936</name>
</gene>
<reference evidence="1" key="1">
    <citation type="submission" date="2021-06" db="EMBL/GenBank/DDBJ databases">
        <authorList>
            <person name="Kallberg Y."/>
            <person name="Tangrot J."/>
            <person name="Rosling A."/>
        </authorList>
    </citation>
    <scope>NUCLEOTIDE SEQUENCE</scope>
    <source>
        <strain evidence="1">FL130A</strain>
    </source>
</reference>
<protein>
    <submittedName>
        <fullName evidence="1">9060_t:CDS:1</fullName>
    </submittedName>
</protein>
<dbReference type="SUPFAM" id="SSF47095">
    <property type="entry name" value="HMG-box"/>
    <property type="match status" value="1"/>
</dbReference>
<keyword evidence="2" id="KW-1185">Reference proteome</keyword>
<dbReference type="Proteomes" id="UP000789508">
    <property type="component" value="Unassembled WGS sequence"/>
</dbReference>
<evidence type="ECO:0000313" key="1">
    <source>
        <dbReference type="EMBL" id="CAG8648516.1"/>
    </source>
</evidence>
<dbReference type="InterPro" id="IPR036910">
    <property type="entry name" value="HMG_box_dom_sf"/>
</dbReference>
<organism evidence="1 2">
    <name type="scientific">Ambispora leptoticha</name>
    <dbReference type="NCBI Taxonomy" id="144679"/>
    <lineage>
        <taxon>Eukaryota</taxon>
        <taxon>Fungi</taxon>
        <taxon>Fungi incertae sedis</taxon>
        <taxon>Mucoromycota</taxon>
        <taxon>Glomeromycotina</taxon>
        <taxon>Glomeromycetes</taxon>
        <taxon>Archaeosporales</taxon>
        <taxon>Ambisporaceae</taxon>
        <taxon>Ambispora</taxon>
    </lineage>
</organism>
<dbReference type="CDD" id="cd00084">
    <property type="entry name" value="HMG-box_SF"/>
    <property type="match status" value="1"/>
</dbReference>
<proteinExistence type="predicted"/>
<dbReference type="OrthoDB" id="6247875at2759"/>